<dbReference type="InterPro" id="IPR024108">
    <property type="entry name" value="Tyr-tRNA-ligase_bac_2"/>
</dbReference>
<dbReference type="GO" id="GO:0006437">
    <property type="term" value="P:tyrosyl-tRNA aminoacylation"/>
    <property type="evidence" value="ECO:0007669"/>
    <property type="project" value="UniProtKB-UniRule"/>
</dbReference>
<keyword evidence="6 11" id="KW-0694">RNA-binding</keyword>
<dbReference type="InterPro" id="IPR024088">
    <property type="entry name" value="Tyr-tRNA-ligase_bac-type"/>
</dbReference>
<dbReference type="GO" id="GO:0005829">
    <property type="term" value="C:cytosol"/>
    <property type="evidence" value="ECO:0007669"/>
    <property type="project" value="TreeGrafter"/>
</dbReference>
<accession>A0A150WF71</accession>
<dbReference type="GO" id="GO:0005524">
    <property type="term" value="F:ATP binding"/>
    <property type="evidence" value="ECO:0007669"/>
    <property type="project" value="UniProtKB-UniRule"/>
</dbReference>
<dbReference type="InterPro" id="IPR036986">
    <property type="entry name" value="S4_RNA-bd_sf"/>
</dbReference>
<dbReference type="HAMAP" id="MF_02007">
    <property type="entry name" value="Tyr_tRNA_synth_type2"/>
    <property type="match status" value="1"/>
</dbReference>
<keyword evidence="8 10" id="KW-0030">Aminoacyl-tRNA synthetase</keyword>
<dbReference type="PANTHER" id="PTHR11766">
    <property type="entry name" value="TYROSYL-TRNA SYNTHETASE"/>
    <property type="match status" value="1"/>
</dbReference>
<feature type="binding site" evidence="10">
    <location>
        <position position="229"/>
    </location>
    <ligand>
        <name>ATP</name>
        <dbReference type="ChEBI" id="CHEBI:30616"/>
    </ligand>
</feature>
<dbReference type="SUPFAM" id="SSF55174">
    <property type="entry name" value="Alpha-L RNA-binding motif"/>
    <property type="match status" value="1"/>
</dbReference>
<dbReference type="GO" id="GO:0004831">
    <property type="term" value="F:tyrosine-tRNA ligase activity"/>
    <property type="evidence" value="ECO:0007669"/>
    <property type="project" value="UniProtKB-UniRule"/>
</dbReference>
<organism evidence="13 14">
    <name type="scientific">Bdellovibrio bacteriovorus</name>
    <dbReference type="NCBI Taxonomy" id="959"/>
    <lineage>
        <taxon>Bacteria</taxon>
        <taxon>Pseudomonadati</taxon>
        <taxon>Bdellovibrionota</taxon>
        <taxon>Bdellovibrionia</taxon>
        <taxon>Bdellovibrionales</taxon>
        <taxon>Pseudobdellovibrionaceae</taxon>
        <taxon>Bdellovibrio</taxon>
    </lineage>
</organism>
<dbReference type="InterPro" id="IPR002307">
    <property type="entry name" value="Tyr-tRNA-ligase"/>
</dbReference>
<comment type="function">
    <text evidence="10">Catalyzes the attachment of tyrosine to tRNA(Tyr) in a two-step reaction: tyrosine is first activated by ATP to form Tyr-AMP and then transferred to the acceptor end of tRNA(Tyr).</text>
</comment>
<dbReference type="Pfam" id="PF22421">
    <property type="entry name" value="SYY_C-terminal"/>
    <property type="match status" value="1"/>
</dbReference>
<reference evidence="13 14" key="1">
    <citation type="submission" date="2016-03" db="EMBL/GenBank/DDBJ databases">
        <authorList>
            <person name="Ploux O."/>
        </authorList>
    </citation>
    <scope>NUCLEOTIDE SEQUENCE [LARGE SCALE GENOMIC DNA]</scope>
    <source>
        <strain evidence="13 14">R0</strain>
    </source>
</reference>
<evidence type="ECO:0000256" key="11">
    <source>
        <dbReference type="PROSITE-ProRule" id="PRU00182"/>
    </source>
</evidence>
<evidence type="ECO:0000256" key="8">
    <source>
        <dbReference type="ARBA" id="ARBA00023146"/>
    </source>
</evidence>
<dbReference type="Proteomes" id="UP000075320">
    <property type="component" value="Unassembled WGS sequence"/>
</dbReference>
<keyword evidence="4 10" id="KW-0547">Nucleotide-binding</keyword>
<protein>
    <recommendedName>
        <fullName evidence="10">Tyrosine--tRNA ligase</fullName>
        <ecNumber evidence="10">6.1.1.1</ecNumber>
    </recommendedName>
    <alternativeName>
        <fullName evidence="10">Tyrosyl-tRNA synthetase</fullName>
        <shortName evidence="10">TyrRS</shortName>
    </alternativeName>
</protein>
<dbReference type="PROSITE" id="PS50889">
    <property type="entry name" value="S4"/>
    <property type="match status" value="1"/>
</dbReference>
<evidence type="ECO:0000256" key="7">
    <source>
        <dbReference type="ARBA" id="ARBA00022917"/>
    </source>
</evidence>
<feature type="short sequence motif" description="'HIGH' region" evidence="10">
    <location>
        <begin position="42"/>
        <end position="51"/>
    </location>
</feature>
<evidence type="ECO:0000256" key="10">
    <source>
        <dbReference type="HAMAP-Rule" id="MF_02007"/>
    </source>
</evidence>
<dbReference type="Gene3D" id="3.40.50.620">
    <property type="entry name" value="HUPs"/>
    <property type="match status" value="1"/>
</dbReference>
<dbReference type="Gene3D" id="3.10.290.10">
    <property type="entry name" value="RNA-binding S4 domain"/>
    <property type="match status" value="1"/>
</dbReference>
<evidence type="ECO:0000313" key="13">
    <source>
        <dbReference type="EMBL" id="KYG61632.1"/>
    </source>
</evidence>
<dbReference type="PANTHER" id="PTHR11766:SF1">
    <property type="entry name" value="TYROSINE--TRNA LIGASE"/>
    <property type="match status" value="1"/>
</dbReference>
<evidence type="ECO:0000313" key="14">
    <source>
        <dbReference type="Proteomes" id="UP000075320"/>
    </source>
</evidence>
<comment type="similarity">
    <text evidence="10">Belongs to the class-I aminoacyl-tRNA synthetase family. TyrS type 2 subfamily.</text>
</comment>
<dbReference type="RefSeq" id="WP_061836714.1">
    <property type="nucleotide sequence ID" value="NZ_LUKE01000006.1"/>
</dbReference>
<dbReference type="InterPro" id="IPR002305">
    <property type="entry name" value="aa-tRNA-synth_Ic"/>
</dbReference>
<name>A0A150WF71_BDEBC</name>
<evidence type="ECO:0000256" key="6">
    <source>
        <dbReference type="ARBA" id="ARBA00022884"/>
    </source>
</evidence>
<evidence type="ECO:0000256" key="4">
    <source>
        <dbReference type="ARBA" id="ARBA00022741"/>
    </source>
</evidence>
<dbReference type="AlphaFoldDB" id="A0A150WF71"/>
<dbReference type="InterPro" id="IPR054608">
    <property type="entry name" value="SYY-like_C"/>
</dbReference>
<dbReference type="PRINTS" id="PR01040">
    <property type="entry name" value="TRNASYNTHTYR"/>
</dbReference>
<feature type="short sequence motif" description="'KMSKS' region" evidence="10">
    <location>
        <begin position="226"/>
        <end position="230"/>
    </location>
</feature>
<evidence type="ECO:0000256" key="1">
    <source>
        <dbReference type="ARBA" id="ARBA00011738"/>
    </source>
</evidence>
<dbReference type="EC" id="6.1.1.1" evidence="10"/>
<dbReference type="NCBIfam" id="TIGR00234">
    <property type="entry name" value="tyrS"/>
    <property type="match status" value="1"/>
</dbReference>
<gene>
    <name evidence="10" type="primary">tyrS</name>
    <name evidence="13" type="ORF">AZI86_18195</name>
</gene>
<dbReference type="CDD" id="cd00165">
    <property type="entry name" value="S4"/>
    <property type="match status" value="1"/>
</dbReference>
<keyword evidence="3 10" id="KW-0436">Ligase</keyword>
<keyword evidence="5 10" id="KW-0067">ATP-binding</keyword>
<keyword evidence="14" id="KW-1185">Reference proteome</keyword>
<dbReference type="FunFam" id="3.40.50.620:FF:000061">
    <property type="entry name" value="Tyrosine--tRNA ligase"/>
    <property type="match status" value="1"/>
</dbReference>
<dbReference type="GO" id="GO:0003723">
    <property type="term" value="F:RNA binding"/>
    <property type="evidence" value="ECO:0007669"/>
    <property type="project" value="UniProtKB-KW"/>
</dbReference>
<dbReference type="Gene3D" id="1.10.240.10">
    <property type="entry name" value="Tyrosyl-Transfer RNA Synthetase"/>
    <property type="match status" value="1"/>
</dbReference>
<keyword evidence="2 10" id="KW-0963">Cytoplasm</keyword>
<comment type="subunit">
    <text evidence="1 10">Homodimer.</text>
</comment>
<dbReference type="SUPFAM" id="SSF52374">
    <property type="entry name" value="Nucleotidylyl transferase"/>
    <property type="match status" value="1"/>
</dbReference>
<comment type="subcellular location">
    <subcellularLocation>
        <location evidence="10">Cytoplasm</location>
    </subcellularLocation>
</comment>
<evidence type="ECO:0000256" key="9">
    <source>
        <dbReference type="ARBA" id="ARBA00048248"/>
    </source>
</evidence>
<evidence type="ECO:0000256" key="2">
    <source>
        <dbReference type="ARBA" id="ARBA00022490"/>
    </source>
</evidence>
<dbReference type="Pfam" id="PF00579">
    <property type="entry name" value="tRNA-synt_1b"/>
    <property type="match status" value="1"/>
</dbReference>
<evidence type="ECO:0000259" key="12">
    <source>
        <dbReference type="Pfam" id="PF22421"/>
    </source>
</evidence>
<keyword evidence="7 10" id="KW-0648">Protein biosynthesis</keyword>
<dbReference type="CDD" id="cd00805">
    <property type="entry name" value="TyrRS_core"/>
    <property type="match status" value="1"/>
</dbReference>
<dbReference type="OrthoDB" id="5288685at2"/>
<dbReference type="EMBL" id="LUKE01000006">
    <property type="protein sequence ID" value="KYG61632.1"/>
    <property type="molecule type" value="Genomic_DNA"/>
</dbReference>
<dbReference type="InterPro" id="IPR014729">
    <property type="entry name" value="Rossmann-like_a/b/a_fold"/>
</dbReference>
<comment type="catalytic activity">
    <reaction evidence="9 10">
        <text>tRNA(Tyr) + L-tyrosine + ATP = L-tyrosyl-tRNA(Tyr) + AMP + diphosphate + H(+)</text>
        <dbReference type="Rhea" id="RHEA:10220"/>
        <dbReference type="Rhea" id="RHEA-COMP:9706"/>
        <dbReference type="Rhea" id="RHEA-COMP:9707"/>
        <dbReference type="ChEBI" id="CHEBI:15378"/>
        <dbReference type="ChEBI" id="CHEBI:30616"/>
        <dbReference type="ChEBI" id="CHEBI:33019"/>
        <dbReference type="ChEBI" id="CHEBI:58315"/>
        <dbReference type="ChEBI" id="CHEBI:78442"/>
        <dbReference type="ChEBI" id="CHEBI:78536"/>
        <dbReference type="ChEBI" id="CHEBI:456215"/>
        <dbReference type="EC" id="6.1.1.1"/>
    </reaction>
</comment>
<comment type="caution">
    <text evidence="13">The sequence shown here is derived from an EMBL/GenBank/DDBJ whole genome shotgun (WGS) entry which is preliminary data.</text>
</comment>
<proteinExistence type="inferred from homology"/>
<evidence type="ECO:0000256" key="3">
    <source>
        <dbReference type="ARBA" id="ARBA00022598"/>
    </source>
</evidence>
<sequence length="400" mass="44821">MLSPQEQLERIKFGVAEFISDEDMLKKLKKGKPLNIKLGADPTRPDIHIGHTVVLNKLKTFQDLGHKVQFLIGDFTAAIGDPTGKSTTRPMLTREEIEENGRTYAKQIFKILDPEKTEIVYNSHWMNKLTPAEFIKMAAQYTVAQMLERDDFTKRYRSGTPIAIHEFLYPLTQGYDSVHLKSDVELGGTDQKFNLLVGRQMQSSYGQESQCVLTMPILEGIDGVNKMSKSLDNYISVVDTPKDMFGKTMRISDDLMYRWYELLTDIGAQGLSQLRTDVSEKRKHPREVKVNLAKFLIKRFHSEAAAQAAEDEFNRIFVEKGLPDDVPEFAVNAQEIGLPALMVAAGLCASNGEGSRLITGGGVQIDGEKVSDPKLKMNLKSGESFVVKAGKKKFVKIVVK</sequence>
<evidence type="ECO:0000256" key="5">
    <source>
        <dbReference type="ARBA" id="ARBA00022840"/>
    </source>
</evidence>
<feature type="domain" description="Tyrosine--tRNA ligase SYY-like C-terminal" evidence="12">
    <location>
        <begin position="320"/>
        <end position="395"/>
    </location>
</feature>